<dbReference type="FunFam" id="1.10.1200.10:FF:000028">
    <property type="entry name" value="Nonribosomal peptide synthetase 13"/>
    <property type="match status" value="1"/>
</dbReference>
<dbReference type="EMBL" id="LAEV01000782">
    <property type="protein sequence ID" value="KKA29546.1"/>
    <property type="molecule type" value="Genomic_DNA"/>
</dbReference>
<dbReference type="FunFam" id="3.30.300.30:FF:000015">
    <property type="entry name" value="Nonribosomal peptide synthase SidD"/>
    <property type="match status" value="1"/>
</dbReference>
<dbReference type="GO" id="GO:0005737">
    <property type="term" value="C:cytoplasm"/>
    <property type="evidence" value="ECO:0007669"/>
    <property type="project" value="TreeGrafter"/>
</dbReference>
<dbReference type="InterPro" id="IPR006162">
    <property type="entry name" value="Ppantetheine_attach_site"/>
</dbReference>
<dbReference type="Pfam" id="PF00668">
    <property type="entry name" value="Condensation"/>
    <property type="match status" value="2"/>
</dbReference>
<keyword evidence="5" id="KW-0843">Virulence</keyword>
<name>A0A0F4ZHF1_9PEZI</name>
<protein>
    <recommendedName>
        <fullName evidence="8">Brevianamide F synthase</fullName>
    </recommendedName>
    <alternativeName>
        <fullName evidence="9">Fumitremorgin biosynthesis protein A</fullName>
    </alternativeName>
</protein>
<dbReference type="FunFam" id="1.10.1200.10:FF:000005">
    <property type="entry name" value="Nonribosomal peptide synthetase 1"/>
    <property type="match status" value="1"/>
</dbReference>
<reference evidence="13 14" key="1">
    <citation type="submission" date="2015-03" db="EMBL/GenBank/DDBJ databases">
        <authorList>
            <person name="Radwan O."/>
            <person name="Al-Naeli F.A."/>
            <person name="Rendon G.A."/>
            <person name="Fields C."/>
        </authorList>
    </citation>
    <scope>NUCLEOTIDE SEQUENCE [LARGE SCALE GENOMIC DNA]</scope>
    <source>
        <strain evidence="13">CR-DP1</strain>
    </source>
</reference>
<dbReference type="OrthoDB" id="416786at2759"/>
<dbReference type="Proteomes" id="UP000033483">
    <property type="component" value="Unassembled WGS sequence"/>
</dbReference>
<comment type="caution">
    <text evidence="13">The sequence shown here is derived from an EMBL/GenBank/DDBJ whole genome shotgun (WGS) entry which is preliminary data.</text>
</comment>
<keyword evidence="4" id="KW-0436">Ligase</keyword>
<dbReference type="InterPro" id="IPR020806">
    <property type="entry name" value="PKS_PP-bd"/>
</dbReference>
<dbReference type="InterPro" id="IPR009081">
    <property type="entry name" value="PP-bd_ACP"/>
</dbReference>
<dbReference type="FunFam" id="3.30.559.30:FF:000003">
    <property type="entry name" value="Nonribosomal peptide synthase SidD"/>
    <property type="match status" value="1"/>
</dbReference>
<evidence type="ECO:0000256" key="10">
    <source>
        <dbReference type="SAM" id="Coils"/>
    </source>
</evidence>
<evidence type="ECO:0000256" key="11">
    <source>
        <dbReference type="SAM" id="MobiDB-lite"/>
    </source>
</evidence>
<dbReference type="InterPro" id="IPR036736">
    <property type="entry name" value="ACP-like_sf"/>
</dbReference>
<keyword evidence="14" id="KW-1185">Reference proteome</keyword>
<dbReference type="PANTHER" id="PTHR45527:SF3">
    <property type="entry name" value="SIDEROPHORE SYNTHETASE (EUROFUNG)"/>
    <property type="match status" value="1"/>
</dbReference>
<keyword evidence="10" id="KW-0175">Coiled coil</keyword>
<evidence type="ECO:0000256" key="2">
    <source>
        <dbReference type="ARBA" id="ARBA00022450"/>
    </source>
</evidence>
<dbReference type="InterPro" id="IPR000873">
    <property type="entry name" value="AMP-dep_synth/lig_dom"/>
</dbReference>
<dbReference type="InterPro" id="IPR020845">
    <property type="entry name" value="AMP-binding_CS"/>
</dbReference>
<feature type="region of interest" description="Disordered" evidence="11">
    <location>
        <begin position="1934"/>
        <end position="2008"/>
    </location>
</feature>
<accession>A0A0F4ZHF1</accession>
<feature type="domain" description="Carrier" evidence="12">
    <location>
        <begin position="742"/>
        <end position="817"/>
    </location>
</feature>
<evidence type="ECO:0000256" key="3">
    <source>
        <dbReference type="ARBA" id="ARBA00022553"/>
    </source>
</evidence>
<evidence type="ECO:0000313" key="13">
    <source>
        <dbReference type="EMBL" id="KKA29546.1"/>
    </source>
</evidence>
<evidence type="ECO:0000256" key="9">
    <source>
        <dbReference type="ARBA" id="ARBA00079461"/>
    </source>
</evidence>
<dbReference type="InterPro" id="IPR001242">
    <property type="entry name" value="Condensation_dom"/>
</dbReference>
<dbReference type="SUPFAM" id="SSF52777">
    <property type="entry name" value="CoA-dependent acyltransferases"/>
    <property type="match status" value="4"/>
</dbReference>
<evidence type="ECO:0000256" key="5">
    <source>
        <dbReference type="ARBA" id="ARBA00023026"/>
    </source>
</evidence>
<dbReference type="Gene3D" id="3.30.559.10">
    <property type="entry name" value="Chloramphenicol acetyltransferase-like domain"/>
    <property type="match status" value="2"/>
</dbReference>
<dbReference type="Gene3D" id="3.30.559.30">
    <property type="entry name" value="Nonribosomal peptide synthetase, condensation domain"/>
    <property type="match status" value="2"/>
</dbReference>
<dbReference type="PROSITE" id="PS00012">
    <property type="entry name" value="PHOSPHOPANTETHEINE"/>
    <property type="match status" value="2"/>
</dbReference>
<dbReference type="Gene3D" id="1.10.1200.10">
    <property type="entry name" value="ACP-like"/>
    <property type="match status" value="2"/>
</dbReference>
<feature type="domain" description="Carrier" evidence="12">
    <location>
        <begin position="1390"/>
        <end position="1466"/>
    </location>
</feature>
<gene>
    <name evidence="13" type="ORF">TD95_001668</name>
</gene>
<feature type="compositionally biased region" description="Basic and acidic residues" evidence="11">
    <location>
        <begin position="1954"/>
        <end position="1984"/>
    </location>
</feature>
<comment type="similarity">
    <text evidence="6">Belongs to the NRP synthetase family.</text>
</comment>
<dbReference type="PANTHER" id="PTHR45527">
    <property type="entry name" value="NONRIBOSOMAL PEPTIDE SYNTHETASE"/>
    <property type="match status" value="1"/>
</dbReference>
<keyword evidence="3" id="KW-0597">Phosphoprotein</keyword>
<dbReference type="CDD" id="cd19545">
    <property type="entry name" value="FUM14_C_NRPS-like"/>
    <property type="match status" value="1"/>
</dbReference>
<feature type="coiled-coil region" evidence="10">
    <location>
        <begin position="2023"/>
        <end position="2064"/>
    </location>
</feature>
<keyword evidence="2" id="KW-0596">Phosphopantetheine</keyword>
<dbReference type="Pfam" id="PF00550">
    <property type="entry name" value="PP-binding"/>
    <property type="match status" value="2"/>
</dbReference>
<evidence type="ECO:0000256" key="7">
    <source>
        <dbReference type="ARBA" id="ARBA00051337"/>
    </source>
</evidence>
<dbReference type="InterPro" id="IPR023213">
    <property type="entry name" value="CAT-like_dom_sf"/>
</dbReference>
<feature type="compositionally biased region" description="Polar residues" evidence="11">
    <location>
        <begin position="1986"/>
        <end position="1995"/>
    </location>
</feature>
<dbReference type="PROSITE" id="PS50075">
    <property type="entry name" value="CARRIER"/>
    <property type="match status" value="2"/>
</dbReference>
<dbReference type="FunFam" id="3.40.50.12780:FF:000014">
    <property type="entry name" value="Nonribosomal peptide synthetase 1"/>
    <property type="match status" value="1"/>
</dbReference>
<dbReference type="GO" id="GO:1902181">
    <property type="term" value="P:verruculogen biosynthetic process"/>
    <property type="evidence" value="ECO:0007669"/>
    <property type="project" value="UniProtKB-ARBA"/>
</dbReference>
<evidence type="ECO:0000256" key="8">
    <source>
        <dbReference type="ARBA" id="ARBA00078163"/>
    </source>
</evidence>
<dbReference type="SUPFAM" id="SSF47336">
    <property type="entry name" value="ACP-like"/>
    <property type="match status" value="2"/>
</dbReference>
<dbReference type="InterPro" id="IPR042099">
    <property type="entry name" value="ANL_N_sf"/>
</dbReference>
<evidence type="ECO:0000256" key="4">
    <source>
        <dbReference type="ARBA" id="ARBA00022598"/>
    </source>
</evidence>
<sequence length="2066" mass="226608">MVQLRDTEGSGGVVAVNRSKLMVQLPVGASVTGLRAELVLAWLVAFCFDKDSALPSFTWGIASMIDNSGFERALPSTVVDLPRDMLLADCLAELRPKINHGVDVAEIPESAAVVLSENSSKDGKLKDSEWTYHISASVDGPRISLISHSRDISLSPEAASRRLTVFANVLDDILFSAADTSIIQSIRARPVDLDLIWYWNALLPETIPRCMHDIISERAKAQPDALAIESWDGNWTYSQIDALSTKLAGVLISNGAKVGDVIPLCFEKCKWTVIGVLAIMKSGATFSLTDPAQPEGRLRTIFEQTNAKQLVVSHKQAELCAKISNGAKVVVLDGGLELMPSTPIELPVVPPTAPMYVIFTSGSTGKPKGVVVSHVNFTSGAIPRADQVGYRAHSRVFDFASYAFDVSIDCMICTLSAGGCLCIPTDADRMDDLSGAIRKTGANMAHMTPSVARVLDADIIPSLDVLGLGGEAVSSHDAANWSKSTSVIIAYGPSECTVGCTINNKVNAECTNLGYGVGGSMWIVDPNDHDHLMPVGEVGELIVEGPVVGIGYLDEPGKTAEVFIDAPKWLRDGYLDVPGRHGRLYKTGDLVKYDPINNGSIVFVGRKDQQVKLRGQRVELAEVEFHLRKALPHGVKVAAEVIKPGGADPILVAFLESRAGGPSEESPFSEFTELLIESIPNVEKNMGADVPRYMVPAAFIPLYTLPSLVSGKVDRKKLREIGGNMTRDQLARLRVSGGNKEAPQTEVEKKLHALWKTLLGQDLEIGLQDNFMSLGGDSLKAMKLVGLAREQGIQMNVGVVFQNPVLQDMAAKAILAEATEKKEIMPFSLLSSEVDLATAQFQASELCDVAIDEIADIYPCSPLQEALMALTAKFKEAFVAQRVVELESDEVADKVMKAFNQATMGCDILRTRIVQLPGEGLVQVVLNTGIQWTIGNDLQEYLVSDRNNSMDLGKPLVRYAMITENDRKHFVLSMHHALYDGWAMPIIVDRINRAFDGLETTRPASFKDFIAYLQSIDRSSSETFWKEQLEGATGPQFPPLPYPSYQVQADSLLEQYVTLGRLPASKTTIATVVRGAWALVASYYSGSLDVVFGETLTGRNAPIDGVEDIEGPMITTVPVRIQIQPEASVMEYLQDIQATTVEQIPHEHIGLQHIRRLSPDALEACELRTGIVLHPSTDGSEIDLANSKYPADRLVPAGDAEAAQEALKFNTYSLMLVCSLDPEGFLVMASFDKQTVRSEVLARALRQFAHVAKQMVEECDKPVGEIECLMEEDIADLKSLSKSAISSIALAYPGVEAAWIVDPTDTSHILAPGGVGELVIEASQAQDAKLESIDTPKCIISLSPNAQKTVFKTGQLAFVNAEGLITLKGDKTRAPVSAVTRVTAKGKTVSANSAKQRKLRGLWARVLKMPEENIGLGDSFFQMGGDSIAAMKLVSEARLAGITLTVAKVFQSRTLYDMANAMEEMQTNEEEKVKEVIPFALIPKDQLEAVMASAQKSLRDESWKITDILPARPLQEIAVDGTVQFPRFSARYEMMYFDMPLDTEKMTAACNELVQRNEILRTVFFRHVSECYGAVLDKIDAPFAYHEVDEQFDMKDFCHDLCKIDVRSPMPHGSSFVKWFFVQAFNPAGEKTKSALIFRISHAQYDEICLPLILRELAALYQNQPTPQLLPFSAFANHVVDNLPESMPYWRELLDGAEPSVLKPEIPLTQRNHYCIEREYDISGRPAEITTASIPTAAWAYCLAQLLGTRDVVFGEVVSGRNIAFPHADAVVGPTWQYVPTRIKFTTGMTALDLLQMVQHQHIATSAHEGVGITELIRDGCWPAWAEWFDTVVHQDVEHVENLELVNGLGGKTETLYLHEEPLREWKIQAFPKGGRMTIEVVTFESWRDVAGDLLDRMEGVFDKLLNHLDEPLFPEDLEPATPKATAPIAPALSAADDTSTAHADSDTETEADTDTHSNFDEPRTPPHERHLPRSVRDNVRIRDSSPGSVTTRAESPSPATPGDKKKETETAAYDLGAVARYLEVLENKVVHQDEVNRELKTRVESAEMALEMMRKELAELKARLA</sequence>
<comment type="pathway">
    <text evidence="1">Mycotoxin biosynthesis.</text>
</comment>
<dbReference type="GO" id="GO:0031177">
    <property type="term" value="F:phosphopantetheine binding"/>
    <property type="evidence" value="ECO:0007669"/>
    <property type="project" value="InterPro"/>
</dbReference>
<dbReference type="SMART" id="SM00823">
    <property type="entry name" value="PKS_PP"/>
    <property type="match status" value="2"/>
</dbReference>
<dbReference type="PROSITE" id="PS00455">
    <property type="entry name" value="AMP_BINDING"/>
    <property type="match status" value="1"/>
</dbReference>
<evidence type="ECO:0000256" key="1">
    <source>
        <dbReference type="ARBA" id="ARBA00004685"/>
    </source>
</evidence>
<organism evidence="13 14">
    <name type="scientific">Thielaviopsis punctulata</name>
    <dbReference type="NCBI Taxonomy" id="72032"/>
    <lineage>
        <taxon>Eukaryota</taxon>
        <taxon>Fungi</taxon>
        <taxon>Dikarya</taxon>
        <taxon>Ascomycota</taxon>
        <taxon>Pezizomycotina</taxon>
        <taxon>Sordariomycetes</taxon>
        <taxon>Hypocreomycetidae</taxon>
        <taxon>Microascales</taxon>
        <taxon>Ceratocystidaceae</taxon>
        <taxon>Thielaviopsis</taxon>
    </lineage>
</organism>
<evidence type="ECO:0000313" key="14">
    <source>
        <dbReference type="Proteomes" id="UP000033483"/>
    </source>
</evidence>
<dbReference type="GO" id="GO:0016874">
    <property type="term" value="F:ligase activity"/>
    <property type="evidence" value="ECO:0007669"/>
    <property type="project" value="UniProtKB-KW"/>
</dbReference>
<dbReference type="Gene3D" id="3.30.300.30">
    <property type="match status" value="1"/>
</dbReference>
<dbReference type="CDD" id="cd05918">
    <property type="entry name" value="A_NRPS_SidN3_like"/>
    <property type="match status" value="1"/>
</dbReference>
<dbReference type="Pfam" id="PF00501">
    <property type="entry name" value="AMP-binding"/>
    <property type="match status" value="1"/>
</dbReference>
<dbReference type="SUPFAM" id="SSF56801">
    <property type="entry name" value="Acetyl-CoA synthetase-like"/>
    <property type="match status" value="1"/>
</dbReference>
<evidence type="ECO:0000256" key="6">
    <source>
        <dbReference type="ARBA" id="ARBA00029454"/>
    </source>
</evidence>
<dbReference type="InterPro" id="IPR045851">
    <property type="entry name" value="AMP-bd_C_sf"/>
</dbReference>
<feature type="compositionally biased region" description="Low complexity" evidence="11">
    <location>
        <begin position="1934"/>
        <end position="1943"/>
    </location>
</feature>
<comment type="catalytic activity">
    <reaction evidence="7">
        <text>L-proline + L-tryptophan + 2 ATP = brevianamide F + 2 AMP + 2 diphosphate + 2 H(+)</text>
        <dbReference type="Rhea" id="RHEA:35935"/>
        <dbReference type="ChEBI" id="CHEBI:15378"/>
        <dbReference type="ChEBI" id="CHEBI:30616"/>
        <dbReference type="ChEBI" id="CHEBI:33019"/>
        <dbReference type="ChEBI" id="CHEBI:57912"/>
        <dbReference type="ChEBI" id="CHEBI:60039"/>
        <dbReference type="ChEBI" id="CHEBI:64530"/>
        <dbReference type="ChEBI" id="CHEBI:456215"/>
    </reaction>
</comment>
<evidence type="ECO:0000259" key="12">
    <source>
        <dbReference type="PROSITE" id="PS50075"/>
    </source>
</evidence>
<dbReference type="GO" id="GO:0043041">
    <property type="term" value="P:amino acid activation for nonribosomal peptide biosynthetic process"/>
    <property type="evidence" value="ECO:0007669"/>
    <property type="project" value="TreeGrafter"/>
</dbReference>
<dbReference type="Gene3D" id="3.40.50.12780">
    <property type="entry name" value="N-terminal domain of ligase-like"/>
    <property type="match status" value="1"/>
</dbReference>
<proteinExistence type="inferred from homology"/>